<organism evidence="2">
    <name type="scientific">viral metagenome</name>
    <dbReference type="NCBI Taxonomy" id="1070528"/>
    <lineage>
        <taxon>unclassified sequences</taxon>
        <taxon>metagenomes</taxon>
        <taxon>organismal metagenomes</taxon>
    </lineage>
</organism>
<keyword evidence="1" id="KW-1133">Transmembrane helix</keyword>
<protein>
    <submittedName>
        <fullName evidence="2">Uncharacterized protein</fullName>
    </submittedName>
</protein>
<reference evidence="2" key="1">
    <citation type="journal article" date="2020" name="Nature">
        <title>Giant virus diversity and host interactions through global metagenomics.</title>
        <authorList>
            <person name="Schulz F."/>
            <person name="Roux S."/>
            <person name="Paez-Espino D."/>
            <person name="Jungbluth S."/>
            <person name="Walsh D.A."/>
            <person name="Denef V.J."/>
            <person name="McMahon K.D."/>
            <person name="Konstantinidis K.T."/>
            <person name="Eloe-Fadrosh E.A."/>
            <person name="Kyrpides N.C."/>
            <person name="Woyke T."/>
        </authorList>
    </citation>
    <scope>NUCLEOTIDE SEQUENCE</scope>
    <source>
        <strain evidence="2">GVMAG-S-3300002307-41</strain>
    </source>
</reference>
<accession>A0A6C0KFT7</accession>
<feature type="transmembrane region" description="Helical" evidence="1">
    <location>
        <begin position="57"/>
        <end position="75"/>
    </location>
</feature>
<keyword evidence="1" id="KW-0812">Transmembrane</keyword>
<name>A0A6C0KFT7_9ZZZZ</name>
<evidence type="ECO:0000313" key="2">
    <source>
        <dbReference type="EMBL" id="QHU15550.1"/>
    </source>
</evidence>
<sequence length="78" mass="8401">MFSKKFQHAAALGLLFFVVSSPMTYRLVDQLVGGVATAVVPQLAHWFKIAQAGCPTTYGLAVHAVVFAAISFYLMHSA</sequence>
<dbReference type="AlphaFoldDB" id="A0A6C0KFT7"/>
<keyword evidence="1" id="KW-0472">Membrane</keyword>
<dbReference type="EMBL" id="MN740866">
    <property type="protein sequence ID" value="QHU15550.1"/>
    <property type="molecule type" value="Genomic_DNA"/>
</dbReference>
<proteinExistence type="predicted"/>
<evidence type="ECO:0000256" key="1">
    <source>
        <dbReference type="SAM" id="Phobius"/>
    </source>
</evidence>